<evidence type="ECO:0000256" key="1">
    <source>
        <dbReference type="ARBA" id="ARBA00022679"/>
    </source>
</evidence>
<organism evidence="3 4">
    <name type="scientific">Herbaspirillum robiniae</name>
    <dbReference type="NCBI Taxonomy" id="2014887"/>
    <lineage>
        <taxon>Bacteria</taxon>
        <taxon>Pseudomonadati</taxon>
        <taxon>Pseudomonadota</taxon>
        <taxon>Betaproteobacteria</taxon>
        <taxon>Burkholderiales</taxon>
        <taxon>Oxalobacteraceae</taxon>
        <taxon>Herbaspirillum</taxon>
    </lineage>
</organism>
<evidence type="ECO:0000313" key="4">
    <source>
        <dbReference type="Proteomes" id="UP000197596"/>
    </source>
</evidence>
<dbReference type="AlphaFoldDB" id="A0A246WVL3"/>
<name>A0A246WVL3_9BURK</name>
<evidence type="ECO:0000313" key="3">
    <source>
        <dbReference type="EMBL" id="OWY31105.1"/>
    </source>
</evidence>
<accession>A0A246WVL3</accession>
<dbReference type="EMBL" id="NJGU01000001">
    <property type="protein sequence ID" value="OWY31105.1"/>
    <property type="molecule type" value="Genomic_DNA"/>
</dbReference>
<dbReference type="InterPro" id="IPR016181">
    <property type="entry name" value="Acyl_CoA_acyltransferase"/>
</dbReference>
<dbReference type="SUPFAM" id="SSF55729">
    <property type="entry name" value="Acyl-CoA N-acyltransferases (Nat)"/>
    <property type="match status" value="1"/>
</dbReference>
<proteinExistence type="predicted"/>
<dbReference type="Pfam" id="PF00583">
    <property type="entry name" value="Acetyltransf_1"/>
    <property type="match status" value="1"/>
</dbReference>
<feature type="domain" description="N-acetyltransferase" evidence="2">
    <location>
        <begin position="4"/>
        <end position="164"/>
    </location>
</feature>
<gene>
    <name evidence="3" type="ORF">CEJ42_03335</name>
</gene>
<comment type="caution">
    <text evidence="3">The sequence shown here is derived from an EMBL/GenBank/DDBJ whole genome shotgun (WGS) entry which is preliminary data.</text>
</comment>
<dbReference type="Proteomes" id="UP000197596">
    <property type="component" value="Unassembled WGS sequence"/>
</dbReference>
<dbReference type="Gene3D" id="3.40.630.30">
    <property type="match status" value="1"/>
</dbReference>
<dbReference type="GO" id="GO:0008080">
    <property type="term" value="F:N-acetyltransferase activity"/>
    <property type="evidence" value="ECO:0007669"/>
    <property type="project" value="InterPro"/>
</dbReference>
<dbReference type="InterPro" id="IPR000182">
    <property type="entry name" value="GNAT_dom"/>
</dbReference>
<sequence>MDDIHIRRGYLPGAIGRVAELHAAYFTENWSFGVYFEAKVATELSAFLSRYDDLRDGFWTATVHGRIEGSLTIDGQHAREQGACLRWFIASDKLRGQGVGDALIAEAKQFCRDCGYPSIYLWTFEGLHAAHHLYRKHGFSLVEERIGSRWGVKVNEQRYEMLLD</sequence>
<dbReference type="RefSeq" id="WP_088750007.1">
    <property type="nucleotide sequence ID" value="NZ_NJGU01000001.1"/>
</dbReference>
<dbReference type="CDD" id="cd04301">
    <property type="entry name" value="NAT_SF"/>
    <property type="match status" value="1"/>
</dbReference>
<dbReference type="PANTHER" id="PTHR13947:SF37">
    <property type="entry name" value="LD18367P"/>
    <property type="match status" value="1"/>
</dbReference>
<dbReference type="PROSITE" id="PS51186">
    <property type="entry name" value="GNAT"/>
    <property type="match status" value="1"/>
</dbReference>
<dbReference type="InterPro" id="IPR050769">
    <property type="entry name" value="NAT_camello-type"/>
</dbReference>
<reference evidence="3 4" key="1">
    <citation type="submission" date="2017-06" db="EMBL/GenBank/DDBJ databases">
        <title>Herbaspirillum phytohormonus sp. nov., isolated from the root nodule of Robinia pseudoacacia in lead-zinc mine.</title>
        <authorList>
            <person name="Fan M."/>
            <person name="Lin Y."/>
        </authorList>
    </citation>
    <scope>NUCLEOTIDE SEQUENCE [LARGE SCALE GENOMIC DNA]</scope>
    <source>
        <strain evidence="3 4">HZ10</strain>
    </source>
</reference>
<protein>
    <submittedName>
        <fullName evidence="3">GNAT family N-acetyltransferase</fullName>
    </submittedName>
</protein>
<keyword evidence="1 3" id="KW-0808">Transferase</keyword>
<dbReference type="PANTHER" id="PTHR13947">
    <property type="entry name" value="GNAT FAMILY N-ACETYLTRANSFERASE"/>
    <property type="match status" value="1"/>
</dbReference>
<evidence type="ECO:0000259" key="2">
    <source>
        <dbReference type="PROSITE" id="PS51186"/>
    </source>
</evidence>